<protein>
    <recommendedName>
        <fullName evidence="1">Nucleotide-diphospho-sugar transferase domain-containing protein</fullName>
    </recommendedName>
</protein>
<reference evidence="2 3" key="1">
    <citation type="submission" date="2020-04" db="EMBL/GenBank/DDBJ databases">
        <title>Perkinsus olseni comparative genomics.</title>
        <authorList>
            <person name="Bogema D.R."/>
        </authorList>
    </citation>
    <scope>NUCLEOTIDE SEQUENCE [LARGE SCALE GENOMIC DNA]</scope>
    <source>
        <strain evidence="2">00978-12</strain>
    </source>
</reference>
<proteinExistence type="predicted"/>
<evidence type="ECO:0000313" key="3">
    <source>
        <dbReference type="Proteomes" id="UP000541610"/>
    </source>
</evidence>
<evidence type="ECO:0000313" key="2">
    <source>
        <dbReference type="EMBL" id="KAF4685909.1"/>
    </source>
</evidence>
<dbReference type="OrthoDB" id="408314at2759"/>
<dbReference type="Proteomes" id="UP000541610">
    <property type="component" value="Unassembled WGS sequence"/>
</dbReference>
<organism evidence="2 3">
    <name type="scientific">Perkinsus olseni</name>
    <name type="common">Perkinsus atlanticus</name>
    <dbReference type="NCBI Taxonomy" id="32597"/>
    <lineage>
        <taxon>Eukaryota</taxon>
        <taxon>Sar</taxon>
        <taxon>Alveolata</taxon>
        <taxon>Perkinsozoa</taxon>
        <taxon>Perkinsea</taxon>
        <taxon>Perkinsida</taxon>
        <taxon>Perkinsidae</taxon>
        <taxon>Perkinsus</taxon>
    </lineage>
</organism>
<gene>
    <name evidence="2" type="ORF">FOZ60_005930</name>
</gene>
<dbReference type="InterPro" id="IPR005069">
    <property type="entry name" value="Nucl-diP-sugar_transferase"/>
</dbReference>
<name>A0A7J6NPV7_PEROL</name>
<sequence length="614" mass="69811">MRIPIIGVLSLLATASEKFPDVDCRNVGEGAVIDWDTWREELNKVDGLEAVLNISKPYIQSLLTDREQGRRECPVGTLMADVVLMIDCWIQEVVDRGKDGTLLHLDINSCYYDAHINVKDGFSETSFKVILGTEWPIMETLNSQVWWHEITNGMSTDSVNNCEGISDPILDWPAYARVFLRSDWYQPSLNVAYGPEMEARWTEAFDECPLGFLLANIVKGMICAHTESICFNAHCTVIDHVLANVSPHVIGSSKWPVYSMLVHLRKVLRRHRYKLDFIPGELENVIPIHKRSLGDDVAVSLSFADVMAALWQLKPDTHIVPMTMVYGRGFNRYLWRYLERAKVVGIEQFFMFTLDEEAYEICRKHPIGLCVRGTPSILNKFTLPLVLLHAGIDVLWMDFDVFMFQNPVEAVLEQNEGFDVMTASSFAADCVCSGVVYLRATTAVREWWLAILSWVYRTPYEHDQKTISAFLGAGERVAWPRDLPVSRDGSDGKIAIPRWGYLEAGVQFVSSRHVEVGGWTGDPDNIVLLHFLHGDSDDTVKEKVAANDDREGVHYNNLLEAFYGVSAPPVLFEDGRAKPHEESERLRELMFMSRWAERPKSPRRICNGTIPMRY</sequence>
<dbReference type="Pfam" id="PF03407">
    <property type="entry name" value="Nucleotid_trans"/>
    <property type="match status" value="1"/>
</dbReference>
<comment type="caution">
    <text evidence="2">The sequence shown here is derived from an EMBL/GenBank/DDBJ whole genome shotgun (WGS) entry which is preliminary data.</text>
</comment>
<dbReference type="EMBL" id="JABANP010000242">
    <property type="protein sequence ID" value="KAF4685909.1"/>
    <property type="molecule type" value="Genomic_DNA"/>
</dbReference>
<feature type="domain" description="Nucleotide-diphospho-sugar transferase" evidence="1">
    <location>
        <begin position="378"/>
        <end position="472"/>
    </location>
</feature>
<dbReference type="AlphaFoldDB" id="A0A7J6NPV7"/>
<accession>A0A7J6NPV7</accession>
<evidence type="ECO:0000259" key="1">
    <source>
        <dbReference type="Pfam" id="PF03407"/>
    </source>
</evidence>